<dbReference type="InterPro" id="IPR004107">
    <property type="entry name" value="Integrase_SAM-like_N"/>
</dbReference>
<dbReference type="AlphaFoldDB" id="A0AB74F448"/>
<dbReference type="GO" id="GO:0003677">
    <property type="term" value="F:DNA binding"/>
    <property type="evidence" value="ECO:0007669"/>
    <property type="project" value="UniProtKB-KW"/>
</dbReference>
<dbReference type="RefSeq" id="WP_073383327.1">
    <property type="nucleotide sequence ID" value="NZ_CAUWLR010000008.1"/>
</dbReference>
<dbReference type="SUPFAM" id="SSF56349">
    <property type="entry name" value="DNA breaking-rejoining enzymes"/>
    <property type="match status" value="1"/>
</dbReference>
<dbReference type="InterPro" id="IPR002104">
    <property type="entry name" value="Integrase_catalytic"/>
</dbReference>
<evidence type="ECO:0000256" key="5">
    <source>
        <dbReference type="ARBA" id="ARBA00023172"/>
    </source>
</evidence>
<evidence type="ECO:0000256" key="1">
    <source>
        <dbReference type="ARBA" id="ARBA00003283"/>
    </source>
</evidence>
<organism evidence="7 8">
    <name type="scientific">Eubacterium callanderi</name>
    <dbReference type="NCBI Taxonomy" id="53442"/>
    <lineage>
        <taxon>Bacteria</taxon>
        <taxon>Bacillati</taxon>
        <taxon>Bacillota</taxon>
        <taxon>Clostridia</taxon>
        <taxon>Eubacteriales</taxon>
        <taxon>Eubacteriaceae</taxon>
        <taxon>Eubacterium</taxon>
    </lineage>
</organism>
<dbReference type="EMBL" id="FRBP01000014">
    <property type="protein sequence ID" value="SHM29049.1"/>
    <property type="molecule type" value="Genomic_DNA"/>
</dbReference>
<dbReference type="PROSITE" id="PS51898">
    <property type="entry name" value="TYR_RECOMBINASE"/>
    <property type="match status" value="1"/>
</dbReference>
<name>A0AB74F448_9FIRM</name>
<dbReference type="Gene3D" id="1.10.443.10">
    <property type="entry name" value="Intergrase catalytic core"/>
    <property type="match status" value="1"/>
</dbReference>
<evidence type="ECO:0000256" key="3">
    <source>
        <dbReference type="ARBA" id="ARBA00022908"/>
    </source>
</evidence>
<dbReference type="InterPro" id="IPR050090">
    <property type="entry name" value="Tyrosine_recombinase_XerCD"/>
</dbReference>
<evidence type="ECO:0000313" key="8">
    <source>
        <dbReference type="Proteomes" id="UP000184012"/>
    </source>
</evidence>
<accession>A0AB74F448</accession>
<dbReference type="PANTHER" id="PTHR30349:SF64">
    <property type="entry name" value="PROPHAGE INTEGRASE INTD-RELATED"/>
    <property type="match status" value="1"/>
</dbReference>
<evidence type="ECO:0000259" key="6">
    <source>
        <dbReference type="PROSITE" id="PS51898"/>
    </source>
</evidence>
<evidence type="ECO:0000256" key="4">
    <source>
        <dbReference type="ARBA" id="ARBA00023125"/>
    </source>
</evidence>
<reference evidence="7 8" key="1">
    <citation type="submission" date="2016-11" db="EMBL/GenBank/DDBJ databases">
        <authorList>
            <person name="Varghese N."/>
            <person name="Submissions S."/>
        </authorList>
    </citation>
    <scope>NUCLEOTIDE SEQUENCE [LARGE SCALE GENOMIC DNA]</scope>
    <source>
        <strain evidence="7 8">FD</strain>
    </source>
</reference>
<dbReference type="CDD" id="cd01189">
    <property type="entry name" value="INT_ICEBs1_C_like"/>
    <property type="match status" value="1"/>
</dbReference>
<comment type="caution">
    <text evidence="7">The sequence shown here is derived from an EMBL/GenBank/DDBJ whole genome shotgun (WGS) entry which is preliminary data.</text>
</comment>
<dbReference type="GO" id="GO:0006310">
    <property type="term" value="P:DNA recombination"/>
    <property type="evidence" value="ECO:0007669"/>
    <property type="project" value="UniProtKB-KW"/>
</dbReference>
<dbReference type="Pfam" id="PF00589">
    <property type="entry name" value="Phage_integrase"/>
    <property type="match status" value="1"/>
</dbReference>
<dbReference type="InterPro" id="IPR011010">
    <property type="entry name" value="DNA_brk_join_enz"/>
</dbReference>
<dbReference type="InterPro" id="IPR013762">
    <property type="entry name" value="Integrase-like_cat_sf"/>
</dbReference>
<dbReference type="PANTHER" id="PTHR30349">
    <property type="entry name" value="PHAGE INTEGRASE-RELATED"/>
    <property type="match status" value="1"/>
</dbReference>
<protein>
    <submittedName>
        <fullName evidence="7">Site-specific recombinase XerD</fullName>
    </submittedName>
</protein>
<sequence>MKAQYPYRTKNGKKYYYWTYKDVFDKTREESSPTVSGLEEKIKKRQQLLALGVNSPDSTFEDYLYQFLTTVHFLKLKPRSKERYLCTFNKKLKGTPLGQMKMKQLTVDAIQTFYNQLFDVKQSSSQVKDIHKIISPCLRYAYKKGDLLRDFQGMLVIPLDSPEKRQAQIAKNSVKPLTREEHIRFVNGIRGHEYEALFRTAIDTGARQGELFALTWNDINFDTQTIMINKSYSYTKGDTDTYTAQTGPTKCNEIRRNKLPVVLVNILKEHKIKQKRELTEYGVIQTDETLVFSTCIGTHLDASNVYKKLKQVYLDLGINEEGSAYNKNFHDLRHTYATRNFEEGVEPLVISKLLGHADFNTTLKTYIHVLNSLRDATAGLTDSFYDEMDFSENTTPGGNIIPINKSIG</sequence>
<keyword evidence="5" id="KW-0233">DNA recombination</keyword>
<comment type="similarity">
    <text evidence="2">Belongs to the 'phage' integrase family.</text>
</comment>
<gene>
    <name evidence="7" type="ORF">SAMN04515649_11474</name>
</gene>
<dbReference type="GO" id="GO:0015074">
    <property type="term" value="P:DNA integration"/>
    <property type="evidence" value="ECO:0007669"/>
    <property type="project" value="UniProtKB-KW"/>
</dbReference>
<keyword evidence="3" id="KW-0229">DNA integration</keyword>
<proteinExistence type="inferred from homology"/>
<dbReference type="Gene3D" id="1.10.150.130">
    <property type="match status" value="1"/>
</dbReference>
<dbReference type="InterPro" id="IPR010998">
    <property type="entry name" value="Integrase_recombinase_N"/>
</dbReference>
<evidence type="ECO:0000256" key="2">
    <source>
        <dbReference type="ARBA" id="ARBA00008857"/>
    </source>
</evidence>
<keyword evidence="4" id="KW-0238">DNA-binding</keyword>
<dbReference type="Proteomes" id="UP000184012">
    <property type="component" value="Unassembled WGS sequence"/>
</dbReference>
<feature type="domain" description="Tyr recombinase" evidence="6">
    <location>
        <begin position="172"/>
        <end position="380"/>
    </location>
</feature>
<comment type="function">
    <text evidence="1">Site-specific tyrosine recombinase, which acts by catalyzing the cutting and rejoining of the recombining DNA molecules.</text>
</comment>
<dbReference type="Pfam" id="PF14659">
    <property type="entry name" value="Phage_int_SAM_3"/>
    <property type="match status" value="1"/>
</dbReference>
<evidence type="ECO:0000313" key="7">
    <source>
        <dbReference type="EMBL" id="SHM29049.1"/>
    </source>
</evidence>